<dbReference type="InterPro" id="IPR016166">
    <property type="entry name" value="FAD-bd_PCMH"/>
</dbReference>
<accession>A0A2P5HV38</accession>
<dbReference type="InterPro" id="IPR006094">
    <property type="entry name" value="Oxid_FAD_bind_N"/>
</dbReference>
<evidence type="ECO:0000256" key="4">
    <source>
        <dbReference type="ARBA" id="ARBA00023002"/>
    </source>
</evidence>
<comment type="similarity">
    <text evidence="1">Belongs to the oxygen-dependent FAD-linked oxidoreductase family.</text>
</comment>
<dbReference type="Gene3D" id="3.30.465.10">
    <property type="match status" value="1"/>
</dbReference>
<dbReference type="Proteomes" id="UP000094444">
    <property type="component" value="Unassembled WGS sequence"/>
</dbReference>
<name>A0A2P5HV38_DIAHE</name>
<keyword evidence="4" id="KW-0560">Oxidoreductase</keyword>
<dbReference type="Pfam" id="PF01565">
    <property type="entry name" value="FAD_binding_4"/>
    <property type="match status" value="1"/>
</dbReference>
<dbReference type="InterPro" id="IPR006093">
    <property type="entry name" value="Oxy_OxRdtase_FAD_BS"/>
</dbReference>
<dbReference type="AlphaFoldDB" id="A0A2P5HV38"/>
<proteinExistence type="inferred from homology"/>
<evidence type="ECO:0000259" key="5">
    <source>
        <dbReference type="PROSITE" id="PS51387"/>
    </source>
</evidence>
<dbReference type="InterPro" id="IPR050416">
    <property type="entry name" value="FAD-linked_Oxidoreductase"/>
</dbReference>
<dbReference type="PANTHER" id="PTHR42973">
    <property type="entry name" value="BINDING OXIDOREDUCTASE, PUTATIVE (AFU_ORTHOLOGUE AFUA_1G17690)-RELATED"/>
    <property type="match status" value="1"/>
</dbReference>
<evidence type="ECO:0000313" key="6">
    <source>
        <dbReference type="EMBL" id="POS74111.1"/>
    </source>
</evidence>
<keyword evidence="7" id="KW-1185">Reference proteome</keyword>
<dbReference type="EMBL" id="MAVT02000681">
    <property type="protein sequence ID" value="POS74111.1"/>
    <property type="molecule type" value="Genomic_DNA"/>
</dbReference>
<keyword evidence="2" id="KW-0285">Flavoprotein</keyword>
<dbReference type="PROSITE" id="PS51387">
    <property type="entry name" value="FAD_PCMH"/>
    <property type="match status" value="1"/>
</dbReference>
<keyword evidence="3" id="KW-0274">FAD</keyword>
<gene>
    <name evidence="6" type="ORF">DHEL01_v207490</name>
</gene>
<dbReference type="InterPro" id="IPR016169">
    <property type="entry name" value="FAD-bd_PCMH_sub2"/>
</dbReference>
<reference evidence="6" key="1">
    <citation type="submission" date="2017-09" db="EMBL/GenBank/DDBJ databases">
        <title>Polyketide synthases of a Diaporthe helianthi virulent isolate.</title>
        <authorList>
            <person name="Baroncelli R."/>
        </authorList>
    </citation>
    <scope>NUCLEOTIDE SEQUENCE [LARGE SCALE GENOMIC DNA]</scope>
    <source>
        <strain evidence="6">7/96</strain>
    </source>
</reference>
<dbReference type="InParanoid" id="A0A2P5HV38"/>
<evidence type="ECO:0000313" key="7">
    <source>
        <dbReference type="Proteomes" id="UP000094444"/>
    </source>
</evidence>
<dbReference type="STRING" id="158607.A0A2P5HV38"/>
<sequence length="507" mass="54572">MRPDANAGLIAASALVDFANPDQYRFDASPATTCCQALSEQGLAVLFPDSTAYAERTQSYWSVTAQLTPWCIVQPSNTQEVARSLTALLADPQCGIAVRSGGHTAFAGANNIEHGVTIDLGNMNTTTYHPGNGTASIQPGSRWLQVYQTLDPLGVTVPGVRAGTVGVAGLVLGGGVSFHSAKKGMVCDNVVGYEMVTYTGDVLYVTSDTYPDLFKALKGGGSNFGIVTRFDMMAFKSANIWGGAVTYNTSAGPELLDSMVDFVDNVENDQASSSIIFWSYQPALHDTIVIAAYENTDGVVAGPSFDKYLAIPGNLSSTMRETNISDITHELEQPTGYIDIWFTLSFKNDRRVLEHAVSTHDQLLKDMLAHSPDGDFITQCMCQPLPTIFAKHGIARGGNVLGLERINENAVLWLATLAVKGADQEEIGRAKMIEWVKSVEDYAKSAGSDVDWKYLNYAHDTQDPLAGYGAENVELIRAAVAKYDPEGVFQSRIAGGFKISKSPRTST</sequence>
<dbReference type="OrthoDB" id="2151789at2759"/>
<evidence type="ECO:0000256" key="2">
    <source>
        <dbReference type="ARBA" id="ARBA00022630"/>
    </source>
</evidence>
<evidence type="ECO:0000256" key="1">
    <source>
        <dbReference type="ARBA" id="ARBA00005466"/>
    </source>
</evidence>
<organism evidence="6 7">
    <name type="scientific">Diaporthe helianthi</name>
    <dbReference type="NCBI Taxonomy" id="158607"/>
    <lineage>
        <taxon>Eukaryota</taxon>
        <taxon>Fungi</taxon>
        <taxon>Dikarya</taxon>
        <taxon>Ascomycota</taxon>
        <taxon>Pezizomycotina</taxon>
        <taxon>Sordariomycetes</taxon>
        <taxon>Sordariomycetidae</taxon>
        <taxon>Diaporthales</taxon>
        <taxon>Diaporthaceae</taxon>
        <taxon>Diaporthe</taxon>
    </lineage>
</organism>
<dbReference type="PROSITE" id="PS00862">
    <property type="entry name" value="OX2_COVAL_FAD"/>
    <property type="match status" value="1"/>
</dbReference>
<dbReference type="GO" id="GO:0016491">
    <property type="term" value="F:oxidoreductase activity"/>
    <property type="evidence" value="ECO:0007669"/>
    <property type="project" value="UniProtKB-KW"/>
</dbReference>
<dbReference type="SUPFAM" id="SSF56176">
    <property type="entry name" value="FAD-binding/transporter-associated domain-like"/>
    <property type="match status" value="1"/>
</dbReference>
<protein>
    <recommendedName>
        <fullName evidence="5">FAD-binding PCMH-type domain-containing protein</fullName>
    </recommendedName>
</protein>
<comment type="caution">
    <text evidence="6">The sequence shown here is derived from an EMBL/GenBank/DDBJ whole genome shotgun (WGS) entry which is preliminary data.</text>
</comment>
<evidence type="ECO:0000256" key="3">
    <source>
        <dbReference type="ARBA" id="ARBA00022827"/>
    </source>
</evidence>
<dbReference type="PANTHER" id="PTHR42973:SF53">
    <property type="entry name" value="FAD-BINDING PCMH-TYPE DOMAIN-CONTAINING PROTEIN-RELATED"/>
    <property type="match status" value="1"/>
</dbReference>
<dbReference type="InterPro" id="IPR036318">
    <property type="entry name" value="FAD-bd_PCMH-like_sf"/>
</dbReference>
<dbReference type="GO" id="GO:0071949">
    <property type="term" value="F:FAD binding"/>
    <property type="evidence" value="ECO:0007669"/>
    <property type="project" value="InterPro"/>
</dbReference>
<feature type="domain" description="FAD-binding PCMH-type" evidence="5">
    <location>
        <begin position="65"/>
        <end position="237"/>
    </location>
</feature>